<organism evidence="2 3">
    <name type="scientific">Rhodovulum sulfidophilum</name>
    <name type="common">Rhodobacter sulfidophilus</name>
    <dbReference type="NCBI Taxonomy" id="35806"/>
    <lineage>
        <taxon>Bacteria</taxon>
        <taxon>Pseudomonadati</taxon>
        <taxon>Pseudomonadota</taxon>
        <taxon>Alphaproteobacteria</taxon>
        <taxon>Rhodobacterales</taxon>
        <taxon>Paracoccaceae</taxon>
        <taxon>Rhodovulum</taxon>
    </lineage>
</organism>
<accession>A0A0D6AYL7</accession>
<dbReference type="AlphaFoldDB" id="A0A0D6AYL7"/>
<dbReference type="KEGG" id="rsu:NHU_00840"/>
<name>A0A0D6AYL7_RHOSU</name>
<keyword evidence="1" id="KW-0732">Signal</keyword>
<feature type="signal peptide" evidence="1">
    <location>
        <begin position="1"/>
        <end position="24"/>
    </location>
</feature>
<feature type="chain" id="PRO_5002301244" evidence="1">
    <location>
        <begin position="25"/>
        <end position="124"/>
    </location>
</feature>
<evidence type="ECO:0000313" key="3">
    <source>
        <dbReference type="Proteomes" id="UP000064912"/>
    </source>
</evidence>
<dbReference type="PATRIC" id="fig|35806.4.peg.861"/>
<proteinExistence type="predicted"/>
<dbReference type="Proteomes" id="UP000064912">
    <property type="component" value="Chromosome"/>
</dbReference>
<evidence type="ECO:0000313" key="2">
    <source>
        <dbReference type="EMBL" id="BAQ68008.1"/>
    </source>
</evidence>
<dbReference type="EMBL" id="AP014800">
    <property type="protein sequence ID" value="BAQ68008.1"/>
    <property type="molecule type" value="Genomic_DNA"/>
</dbReference>
<protein>
    <submittedName>
        <fullName evidence="2">Uncharacterized protein</fullName>
    </submittedName>
</protein>
<gene>
    <name evidence="2" type="ORF">NHU_00840</name>
</gene>
<sequence>MYRSHLIAAALSTVLISGASGALAQGTMGEDKCMAVMMAMSKLEASMAGYADSDQAQAGLIELQPGLPAEISDRIEDLLDVALSAEGIEVGDPSHPMATGEFQKASRDYREALAPHCPSFDLDY</sequence>
<reference evidence="2 3" key="1">
    <citation type="submission" date="2015-02" db="EMBL/GenBank/DDBJ databases">
        <title>Genome sequene of Rhodovulum sulfidophilum DSM 2351.</title>
        <authorList>
            <person name="Nagao N."/>
        </authorList>
    </citation>
    <scope>NUCLEOTIDE SEQUENCE [LARGE SCALE GENOMIC DNA]</scope>
    <source>
        <strain evidence="2 3">DSM 2351</strain>
    </source>
</reference>
<evidence type="ECO:0000256" key="1">
    <source>
        <dbReference type="SAM" id="SignalP"/>
    </source>
</evidence>